<dbReference type="PANTHER" id="PTHR21600:SF56">
    <property type="entry name" value="TRNA PSEUDOURIDINE SYNTHASE C"/>
    <property type="match status" value="1"/>
</dbReference>
<evidence type="ECO:0000256" key="2">
    <source>
        <dbReference type="ARBA" id="ARBA00023235"/>
    </source>
</evidence>
<evidence type="ECO:0000256" key="7">
    <source>
        <dbReference type="ARBA" id="ARBA00041803"/>
    </source>
</evidence>
<evidence type="ECO:0000256" key="9">
    <source>
        <dbReference type="ARBA" id="ARBA00043049"/>
    </source>
</evidence>
<evidence type="ECO:0000256" key="8">
    <source>
        <dbReference type="ARBA" id="ARBA00041975"/>
    </source>
</evidence>
<evidence type="ECO:0000256" key="3">
    <source>
        <dbReference type="ARBA" id="ARBA00036607"/>
    </source>
</evidence>
<keyword evidence="1" id="KW-0819">tRNA processing</keyword>
<dbReference type="Proteomes" id="UP000574369">
    <property type="component" value="Unassembled WGS sequence"/>
</dbReference>
<comment type="function">
    <text evidence="4">Responsible for synthesis of pseudouridine from uracil-65 in transfer RNAs.</text>
</comment>
<evidence type="ECO:0000256" key="5">
    <source>
        <dbReference type="ARBA" id="ARBA00038943"/>
    </source>
</evidence>
<dbReference type="PROSITE" id="PS01129">
    <property type="entry name" value="PSI_RLU"/>
    <property type="match status" value="1"/>
</dbReference>
<dbReference type="EMBL" id="JACHXO010000007">
    <property type="protein sequence ID" value="MBB3196207.1"/>
    <property type="molecule type" value="Genomic_DNA"/>
</dbReference>
<sequence>MPLSPLRLLHLDEYLAVIDKPAGLLVHRTALDAHEDDAAVQRLRDQLGQPVWPVHRLDRGTSGVLVFALQAETASALGVALAERLTHKRYLALVRGWPADDQGTVDHPLARDPELPSAGQPMLDAQTHWRCLQRFTVPVPTHPQFPDTRLSLLACEPVQGRRHQIRRHLKHLAHPIIGDANHGKGPLNRALAAFLGQQRLWLHAERMQLQHPVTNAPLTLEAPPGPEWARWLAPQA</sequence>
<dbReference type="SUPFAM" id="SSF55120">
    <property type="entry name" value="Pseudouridine synthase"/>
    <property type="match status" value="1"/>
</dbReference>
<dbReference type="RefSeq" id="WP_310736811.1">
    <property type="nucleotide sequence ID" value="NZ_JACHXO010000007.1"/>
</dbReference>
<dbReference type="PANTHER" id="PTHR21600">
    <property type="entry name" value="MITOCHONDRIAL RNA PSEUDOURIDINE SYNTHASE"/>
    <property type="match status" value="1"/>
</dbReference>
<evidence type="ECO:0000256" key="4">
    <source>
        <dbReference type="ARBA" id="ARBA00037670"/>
    </source>
</evidence>
<organism evidence="11 12">
    <name type="scientific">Roseateles terrae</name>
    <dbReference type="NCBI Taxonomy" id="431060"/>
    <lineage>
        <taxon>Bacteria</taxon>
        <taxon>Pseudomonadati</taxon>
        <taxon>Pseudomonadota</taxon>
        <taxon>Betaproteobacteria</taxon>
        <taxon>Burkholderiales</taxon>
        <taxon>Sphaerotilaceae</taxon>
        <taxon>Roseateles</taxon>
    </lineage>
</organism>
<dbReference type="Gene3D" id="3.30.2350.10">
    <property type="entry name" value="Pseudouridine synthase"/>
    <property type="match status" value="1"/>
</dbReference>
<dbReference type="GO" id="GO:0160149">
    <property type="term" value="F:tRNA pseudouridine(65) synthase activity"/>
    <property type="evidence" value="ECO:0007669"/>
    <property type="project" value="UniProtKB-EC"/>
</dbReference>
<dbReference type="InterPro" id="IPR050188">
    <property type="entry name" value="RluA_PseudoU_synthase"/>
</dbReference>
<accession>A0ABR6GVS2</accession>
<feature type="domain" description="Pseudouridine synthase RsuA/RluA-like" evidence="10">
    <location>
        <begin position="15"/>
        <end position="171"/>
    </location>
</feature>
<proteinExistence type="predicted"/>
<comment type="catalytic activity">
    <reaction evidence="3">
        <text>uridine(65) in tRNA = pseudouridine(65) in tRNA</text>
        <dbReference type="Rhea" id="RHEA:42536"/>
        <dbReference type="Rhea" id="RHEA-COMP:10103"/>
        <dbReference type="Rhea" id="RHEA-COMP:10104"/>
        <dbReference type="ChEBI" id="CHEBI:65314"/>
        <dbReference type="ChEBI" id="CHEBI:65315"/>
        <dbReference type="EC" id="5.4.99.26"/>
    </reaction>
</comment>
<reference evidence="11 12" key="1">
    <citation type="submission" date="2020-08" db="EMBL/GenBank/DDBJ databases">
        <title>Genomic Encyclopedia of Type Strains, Phase III (KMG-III): the genomes of soil and plant-associated and newly described type strains.</title>
        <authorList>
            <person name="Whitman W."/>
        </authorList>
    </citation>
    <scope>NUCLEOTIDE SEQUENCE [LARGE SCALE GENOMIC DNA]</scope>
    <source>
        <strain evidence="11 12">CECT 7247</strain>
    </source>
</reference>
<protein>
    <recommendedName>
        <fullName evidence="6">tRNA pseudouridine synthase C</fullName>
        <ecNumber evidence="5">5.4.99.26</ecNumber>
    </recommendedName>
    <alternativeName>
        <fullName evidence="8">tRNA pseudouridine(65) synthase</fullName>
    </alternativeName>
    <alternativeName>
        <fullName evidence="9">tRNA pseudouridylate synthase C</fullName>
    </alternativeName>
    <alternativeName>
        <fullName evidence="7">tRNA-uridine isomerase C</fullName>
    </alternativeName>
</protein>
<keyword evidence="12" id="KW-1185">Reference proteome</keyword>
<evidence type="ECO:0000313" key="12">
    <source>
        <dbReference type="Proteomes" id="UP000574369"/>
    </source>
</evidence>
<evidence type="ECO:0000313" key="11">
    <source>
        <dbReference type="EMBL" id="MBB3196207.1"/>
    </source>
</evidence>
<evidence type="ECO:0000256" key="6">
    <source>
        <dbReference type="ARBA" id="ARBA00040675"/>
    </source>
</evidence>
<name>A0ABR6GVS2_9BURK</name>
<dbReference type="EC" id="5.4.99.26" evidence="5"/>
<dbReference type="InterPro" id="IPR006224">
    <property type="entry name" value="PsdUridine_synth_RluA-like_CS"/>
</dbReference>
<dbReference type="InterPro" id="IPR020103">
    <property type="entry name" value="PsdUridine_synth_cat_dom_sf"/>
</dbReference>
<comment type="caution">
    <text evidence="11">The sequence shown here is derived from an EMBL/GenBank/DDBJ whole genome shotgun (WGS) entry which is preliminary data.</text>
</comment>
<gene>
    <name evidence="11" type="ORF">FHS28_003619</name>
</gene>
<evidence type="ECO:0000259" key="10">
    <source>
        <dbReference type="Pfam" id="PF00849"/>
    </source>
</evidence>
<dbReference type="InterPro" id="IPR006145">
    <property type="entry name" value="PsdUridine_synth_RsuA/RluA"/>
</dbReference>
<evidence type="ECO:0000256" key="1">
    <source>
        <dbReference type="ARBA" id="ARBA00022694"/>
    </source>
</evidence>
<dbReference type="Pfam" id="PF00849">
    <property type="entry name" value="PseudoU_synth_2"/>
    <property type="match status" value="1"/>
</dbReference>
<keyword evidence="2 11" id="KW-0413">Isomerase</keyword>